<comment type="caution">
    <text evidence="13">The sequence shown here is derived from an EMBL/GenBank/DDBJ whole genome shotgun (WGS) entry which is preliminary data.</text>
</comment>
<dbReference type="Proteomes" id="UP000094412">
    <property type="component" value="Unassembled WGS sequence"/>
</dbReference>
<dbReference type="SUPFAM" id="SSF51011">
    <property type="entry name" value="Glycosyl hydrolase domain"/>
    <property type="match status" value="1"/>
</dbReference>
<keyword evidence="5 8" id="KW-0378">Hydrolase</keyword>
<keyword evidence="4" id="KW-0479">Metal-binding</keyword>
<dbReference type="EC" id="3.2.1.23" evidence="3 8"/>
<feature type="domain" description="Beta-galactosidase trimerisation" evidence="12">
    <location>
        <begin position="400"/>
        <end position="590"/>
    </location>
</feature>
<dbReference type="InterPro" id="IPR029062">
    <property type="entry name" value="Class_I_gatase-like"/>
</dbReference>
<dbReference type="OrthoDB" id="9800974at2"/>
<comment type="catalytic activity">
    <reaction evidence="1 8">
        <text>Hydrolysis of terminal non-reducing beta-D-galactose residues in beta-D-galactosides.</text>
        <dbReference type="EC" id="3.2.1.23"/>
    </reaction>
</comment>
<feature type="binding site" evidence="10">
    <location>
        <position position="140"/>
    </location>
    <ligand>
        <name>substrate</name>
    </ligand>
</feature>
<organism evidence="13 14">
    <name type="scientific">Mesorhizobium hungaricum</name>
    <dbReference type="NCBI Taxonomy" id="1566387"/>
    <lineage>
        <taxon>Bacteria</taxon>
        <taxon>Pseudomonadati</taxon>
        <taxon>Pseudomonadota</taxon>
        <taxon>Alphaproteobacteria</taxon>
        <taxon>Hyphomicrobiales</taxon>
        <taxon>Phyllobacteriaceae</taxon>
        <taxon>Mesorhizobium</taxon>
    </lineage>
</organism>
<keyword evidence="14" id="KW-1185">Reference proteome</keyword>
<dbReference type="PANTHER" id="PTHR36447">
    <property type="entry name" value="BETA-GALACTOSIDASE GANA"/>
    <property type="match status" value="1"/>
</dbReference>
<dbReference type="InterPro" id="IPR017853">
    <property type="entry name" value="GH"/>
</dbReference>
<evidence type="ECO:0000256" key="7">
    <source>
        <dbReference type="ARBA" id="ARBA00023295"/>
    </source>
</evidence>
<dbReference type="EMBL" id="MDEO01000026">
    <property type="protein sequence ID" value="OCX22829.1"/>
    <property type="molecule type" value="Genomic_DNA"/>
</dbReference>
<gene>
    <name evidence="13" type="ORF">QV13_05105</name>
</gene>
<evidence type="ECO:0000256" key="4">
    <source>
        <dbReference type="ARBA" id="ARBA00022723"/>
    </source>
</evidence>
<evidence type="ECO:0000256" key="6">
    <source>
        <dbReference type="ARBA" id="ARBA00022833"/>
    </source>
</evidence>
<dbReference type="Gene3D" id="3.20.20.80">
    <property type="entry name" value="Glycosidases"/>
    <property type="match status" value="1"/>
</dbReference>
<sequence>MLGVCYYPEHWPEAWWAEDARRMRALGISYVRIGEFAWSRLEPKRGAYDFAWLERAMDTLAGAGLKIVLGTPTATPPKWLMDEYPDIAPVDEQGRVRGFGSRRHYTFSSESWWRESRSIVEAIATHFGEHPGLVGWQTDNEYGCHDTVLSWGPEDLKAFRKWLRRHYQTTDQLNEAWGNVFWSMEVQSFDEVSLPILAVTETNPAARLDFWRFKSEEVNAYDRMQCDIIRRFSPGRWVTHNFMGFFNEFDHWQLGRHLDLASWDSYPIGFVERFPFSEQERGRWAETSHPDIAPFHHDLYRGVGQDRFWVMEQQPGPVNWASWNPVPKPGMVRLWTWEAFAHGAEVVSYFRWRQAPFGQEQNHAGLNLPGLHELSQGGREAEAVSTELQVVGPLGAASRAQVAIVYDYQASWVTRIQPQGRDFCYHELVFRWYEAARRLGLDIDFVAPGASLQGYGLVLVPSMPIVSDAATEAFAKASGILLFGPRTGSRTSSFAIPDNLPPGPLADLTGTRTIEASSLRPNVRHRVSGAVSGHAIRWRDHLEAKGEIIARFDDGLPALVSNGRSFLLACWPDGELTQSVLSAVATSAALDTCSLPDHVRLRRRDGLTFAFNYGGVEWICPDGVEILVGDRVLCSQQLAIWRSPAPH</sequence>
<evidence type="ECO:0000256" key="2">
    <source>
        <dbReference type="ARBA" id="ARBA00005940"/>
    </source>
</evidence>
<dbReference type="STRING" id="1566387.QV13_05105"/>
<evidence type="ECO:0000256" key="8">
    <source>
        <dbReference type="PIRNR" id="PIRNR001084"/>
    </source>
</evidence>
<evidence type="ECO:0000259" key="12">
    <source>
        <dbReference type="Pfam" id="PF08532"/>
    </source>
</evidence>
<evidence type="ECO:0000256" key="5">
    <source>
        <dbReference type="ARBA" id="ARBA00022801"/>
    </source>
</evidence>
<protein>
    <recommendedName>
        <fullName evidence="3 8">Beta-galactosidase</fullName>
        <shortName evidence="8">Beta-gal</shortName>
        <ecNumber evidence="3 8">3.2.1.23</ecNumber>
    </recommendedName>
</protein>
<dbReference type="SUPFAM" id="SSF52317">
    <property type="entry name" value="Class I glutamine amidotransferase-like"/>
    <property type="match status" value="1"/>
</dbReference>
<dbReference type="PIRSF" id="PIRSF001084">
    <property type="entry name" value="B-galactosidase"/>
    <property type="match status" value="1"/>
</dbReference>
<dbReference type="InterPro" id="IPR003476">
    <property type="entry name" value="Glyco_hydro_42"/>
</dbReference>
<evidence type="ECO:0000256" key="10">
    <source>
        <dbReference type="PIRSR" id="PIRSR001084-2"/>
    </source>
</evidence>
<feature type="active site" description="Nucleophile" evidence="9">
    <location>
        <position position="312"/>
    </location>
</feature>
<dbReference type="GO" id="GO:0005975">
    <property type="term" value="P:carbohydrate metabolic process"/>
    <property type="evidence" value="ECO:0007669"/>
    <property type="project" value="InterPro"/>
</dbReference>
<dbReference type="InterPro" id="IPR013738">
    <property type="entry name" value="Beta_galactosidase_Trimer"/>
</dbReference>
<dbReference type="GO" id="GO:0046872">
    <property type="term" value="F:metal ion binding"/>
    <property type="evidence" value="ECO:0007669"/>
    <property type="project" value="UniProtKB-KW"/>
</dbReference>
<keyword evidence="7 8" id="KW-0326">Glycosidase</keyword>
<proteinExistence type="inferred from homology"/>
<feature type="binding site" evidence="10">
    <location>
        <position position="320"/>
    </location>
    <ligand>
        <name>substrate</name>
    </ligand>
</feature>
<dbReference type="InterPro" id="IPR013780">
    <property type="entry name" value="Glyco_hydro_b"/>
</dbReference>
<evidence type="ECO:0000313" key="13">
    <source>
        <dbReference type="EMBL" id="OCX22829.1"/>
    </source>
</evidence>
<dbReference type="RefSeq" id="WP_065996829.1">
    <property type="nucleotide sequence ID" value="NZ_MDEO01000026.1"/>
</dbReference>
<evidence type="ECO:0000256" key="1">
    <source>
        <dbReference type="ARBA" id="ARBA00001412"/>
    </source>
</evidence>
<evidence type="ECO:0000256" key="3">
    <source>
        <dbReference type="ARBA" id="ARBA00012756"/>
    </source>
</evidence>
<comment type="similarity">
    <text evidence="2 8">Belongs to the glycosyl hydrolase 42 family.</text>
</comment>
<feature type="binding site" evidence="10">
    <location>
        <position position="102"/>
    </location>
    <ligand>
        <name>substrate</name>
    </ligand>
</feature>
<name>A0A1C2E756_9HYPH</name>
<dbReference type="CDD" id="cd03143">
    <property type="entry name" value="A4_beta-galactosidase_middle_domain"/>
    <property type="match status" value="1"/>
</dbReference>
<reference evidence="13 14" key="1">
    <citation type="submission" date="2016-08" db="EMBL/GenBank/DDBJ databases">
        <title>Whole genome sequence of Mesorhizobium sp. strain UASWS1009 isolated from industrial sewage.</title>
        <authorList>
            <person name="Crovadore J."/>
            <person name="Calmin G."/>
            <person name="Chablais R."/>
            <person name="Cochard B."/>
            <person name="Lefort F."/>
        </authorList>
    </citation>
    <scope>NUCLEOTIDE SEQUENCE [LARGE SCALE GENOMIC DNA]</scope>
    <source>
        <strain evidence="13 14">UASWS1009</strain>
    </source>
</reference>
<dbReference type="GO" id="GO:0009341">
    <property type="term" value="C:beta-galactosidase complex"/>
    <property type="evidence" value="ECO:0007669"/>
    <property type="project" value="InterPro"/>
</dbReference>
<dbReference type="PANTHER" id="PTHR36447:SF2">
    <property type="entry name" value="BETA-GALACTOSIDASE YESZ"/>
    <property type="match status" value="1"/>
</dbReference>
<dbReference type="InterPro" id="IPR013529">
    <property type="entry name" value="Glyco_hydro_42_N"/>
</dbReference>
<dbReference type="AlphaFoldDB" id="A0A1C2E756"/>
<evidence type="ECO:0000256" key="9">
    <source>
        <dbReference type="PIRSR" id="PIRSR001084-1"/>
    </source>
</evidence>
<accession>A0A1C2E756</accession>
<dbReference type="Pfam" id="PF08532">
    <property type="entry name" value="Glyco_hydro_42M"/>
    <property type="match status" value="1"/>
</dbReference>
<dbReference type="SUPFAM" id="SSF51445">
    <property type="entry name" value="(Trans)glycosidases"/>
    <property type="match status" value="1"/>
</dbReference>
<dbReference type="Gene3D" id="3.40.50.880">
    <property type="match status" value="1"/>
</dbReference>
<keyword evidence="6" id="KW-0862">Zinc</keyword>
<dbReference type="GO" id="GO:0004565">
    <property type="term" value="F:beta-galactosidase activity"/>
    <property type="evidence" value="ECO:0007669"/>
    <property type="project" value="UniProtKB-EC"/>
</dbReference>
<dbReference type="Pfam" id="PF02449">
    <property type="entry name" value="Glyco_hydro_42"/>
    <property type="match status" value="1"/>
</dbReference>
<dbReference type="Gene3D" id="2.60.40.1180">
    <property type="entry name" value="Golgi alpha-mannosidase II"/>
    <property type="match status" value="1"/>
</dbReference>
<feature type="active site" description="Proton donor" evidence="9">
    <location>
        <position position="141"/>
    </location>
</feature>
<evidence type="ECO:0000259" key="11">
    <source>
        <dbReference type="Pfam" id="PF02449"/>
    </source>
</evidence>
<evidence type="ECO:0000313" key="14">
    <source>
        <dbReference type="Proteomes" id="UP000094412"/>
    </source>
</evidence>
<feature type="domain" description="Glycoside hydrolase family 42 N-terminal" evidence="11">
    <location>
        <begin position="5"/>
        <end position="389"/>
    </location>
</feature>